<sequence length="1143" mass="133143">MKTVKKKRFVLENKSPRRKKLLVNQSGYLKIDSESILFLPNGAQRKQNYDIFEKLVFEIKEENVQGNSLLKNFAEAEISPTGDQIMDGIPDISFISFNSTILEEENELPAINPPTNAELKVRKDIGQVLNSSVKVVKRIIDFDDSCFKEVCSGKYEKNSFSPESINELDGIDEAFLAIDNAIVDSIPLGDTENCSFLSDADDFFPDKFKNELQCAVSIFDLSKRRRFLRQEVNNWYRMQFSLRPELEHLDFSSVFPLKLKQEFPKHVGPLSLIPVNPTLLRDGVGYVNNGVHAAADILGQLDIHLTSHKPLDNLYAEFEDEMDYLVETYLPCPLTELLSDDGEFSNAWDDFKLTGEHYRRQIFCNDDDPDACFPLELRLPYTQDDYPSPGYWGIIPEYTPDEGHRLYETVDYLEDDLPYYGNPYGVNKKPRKSQKRRPKCLSSIPGERWGLDIKYENIELDHQIGQCYFALLSYDLMTLTPYNYPYSASEYMNHFVLRMALDRLRIDSDDQLAHVYLKDILDNLPRRMLFCEIKRLIMNPSRCLNHAEIWELILYASKRKTFISQMHMLLAVDYLRNSDFLNMEKEVSYFYYSMRYKSHENDFFPFDRCGYIDKPESKRHNIFRQATKALLLISYFHLIGGNFAKARKFVDNIFQLDFSLMPESEKHLHYTVILRTQIQVAELDIQFYNASSLFAKNSYFAKINFVETATQLCRIVDQFKNRIRVKLKGKLDSSTESSRLSSYRLMALGLIVLKCRTMSAIGKCRIMFIENYRRVLKFGFHHHRCEMLTRDLQCLMRSFGMINLQSMHPVSLKPSGHPLLTCTNYASHTPETIIIENVLDAYDHAYKGDYIKSLKIVAELEKENKEAVIGKRHVDIARTLIEFDTAFFMGKHDLKFLTKMLDAIYYVCPSEALLRDVTVQMMTDTLNNITLSRLKWLSVRCMAMGLWPAFRIRCHLIKSQVFIHKKMYELALYELEKADEVCAGTAMGFQMMIKRRRILVYFLSKKWDKCEEELPSLTTELSSHKIPLLEQGLMNLTQFSLRFQMIDYLSPDLTAVGILAQFLRQSIYILSKYPFFERNLLGVQLMFLHYLSSEVEPEFKDIYNNCASDLSRIYGKEMSMKRALSEEFITCLLRDHAISLHVL</sequence>
<dbReference type="WBParaSite" id="JU765_v2.g7450.t1">
    <property type="protein sequence ID" value="JU765_v2.g7450.t1"/>
    <property type="gene ID" value="JU765_v2.g7450"/>
</dbReference>
<evidence type="ECO:0000313" key="2">
    <source>
        <dbReference type="WBParaSite" id="JU765_v2.g7450.t1"/>
    </source>
</evidence>
<evidence type="ECO:0000313" key="1">
    <source>
        <dbReference type="Proteomes" id="UP000887576"/>
    </source>
</evidence>
<name>A0AC34RJB7_9BILA</name>
<organism evidence="1 2">
    <name type="scientific">Panagrolaimus sp. JU765</name>
    <dbReference type="NCBI Taxonomy" id="591449"/>
    <lineage>
        <taxon>Eukaryota</taxon>
        <taxon>Metazoa</taxon>
        <taxon>Ecdysozoa</taxon>
        <taxon>Nematoda</taxon>
        <taxon>Chromadorea</taxon>
        <taxon>Rhabditida</taxon>
        <taxon>Tylenchina</taxon>
        <taxon>Panagrolaimomorpha</taxon>
        <taxon>Panagrolaimoidea</taxon>
        <taxon>Panagrolaimidae</taxon>
        <taxon>Panagrolaimus</taxon>
    </lineage>
</organism>
<proteinExistence type="predicted"/>
<dbReference type="Proteomes" id="UP000887576">
    <property type="component" value="Unplaced"/>
</dbReference>
<protein>
    <submittedName>
        <fullName evidence="2">Uncharacterized protein</fullName>
    </submittedName>
</protein>
<accession>A0AC34RJB7</accession>
<reference evidence="2" key="1">
    <citation type="submission" date="2022-11" db="UniProtKB">
        <authorList>
            <consortium name="WormBaseParasite"/>
        </authorList>
    </citation>
    <scope>IDENTIFICATION</scope>
</reference>